<feature type="transmembrane region" description="Helical" evidence="1">
    <location>
        <begin position="361"/>
        <end position="383"/>
    </location>
</feature>
<evidence type="ECO:0000259" key="3">
    <source>
        <dbReference type="Pfam" id="PF19040"/>
    </source>
</evidence>
<keyword evidence="1" id="KW-1133">Transmembrane helix</keyword>
<feature type="transmembrane region" description="Helical" evidence="1">
    <location>
        <begin position="261"/>
        <end position="283"/>
    </location>
</feature>
<dbReference type="InterPro" id="IPR050879">
    <property type="entry name" value="Acyltransferase_3"/>
</dbReference>
<dbReference type="GO" id="GO:0009103">
    <property type="term" value="P:lipopolysaccharide biosynthetic process"/>
    <property type="evidence" value="ECO:0007669"/>
    <property type="project" value="TreeGrafter"/>
</dbReference>
<dbReference type="PANTHER" id="PTHR23028">
    <property type="entry name" value="ACETYLTRANSFERASE"/>
    <property type="match status" value="1"/>
</dbReference>
<feature type="transmembrane region" description="Helical" evidence="1">
    <location>
        <begin position="74"/>
        <end position="93"/>
    </location>
</feature>
<feature type="domain" description="SGNH" evidence="3">
    <location>
        <begin position="410"/>
        <end position="630"/>
    </location>
</feature>
<reference evidence="4" key="1">
    <citation type="submission" date="2018-05" db="EMBL/GenBank/DDBJ databases">
        <authorList>
            <person name="Lanie J.A."/>
            <person name="Ng W.-L."/>
            <person name="Kazmierczak K.M."/>
            <person name="Andrzejewski T.M."/>
            <person name="Davidsen T.M."/>
            <person name="Wayne K.J."/>
            <person name="Tettelin H."/>
            <person name="Glass J.I."/>
            <person name="Rusch D."/>
            <person name="Podicherti R."/>
            <person name="Tsui H.-C.T."/>
            <person name="Winkler M.E."/>
        </authorList>
    </citation>
    <scope>NUCLEOTIDE SEQUENCE</scope>
</reference>
<dbReference type="EMBL" id="UINC01021621">
    <property type="protein sequence ID" value="SVA89551.1"/>
    <property type="molecule type" value="Genomic_DNA"/>
</dbReference>
<dbReference type="Pfam" id="PF19040">
    <property type="entry name" value="SGNH"/>
    <property type="match status" value="1"/>
</dbReference>
<feature type="domain" description="Acyltransferase 3" evidence="2">
    <location>
        <begin position="10"/>
        <end position="337"/>
    </location>
</feature>
<sequence length="643" mass="69861">MDSVNRRRDVQGLRGLAVLLVVFYHAGWLLPGGFVGVDVFFVISGYVITASLQREWLATGAVRLRSFYARRVKRLFPALSVVTVSVVVASILLQSPNGPQQETAKTAFGATLTVSNFVIFHSIGNYFSPIAEHNPLLHTWSLSVEEQFFLIFPAVLALGWVIAHRRGTSRSLAAWLVVGGLAVPSILMSLVASYSLLEISFVNRSPLSFAFYSSMTRAWEFAVGALLVLLATQLRRFPDLRQVGLCLIVGSALALSDSHTFPGLAALAPVLGAALIIASGSNGSAGQWPSLDNRALVWLGDISYSWYLWHWPIMVFTRLHLSELWWVLLGAVALSLIPAHLSYRYVELPILQSSRLVGRRVLGIAFLTLVVPLLATSVLAIGARTGWGQDWAIGSSEVVRSGCDHGSFDPETCTWTVDASKGVVLLAGDSQSWAVADGLIAAAGDQGYNTTVATLNGCSFIHPSSELQPPGQASECQEFRWSVLDFASTIELAAVVVSNWSFGYVADSPESRQRWEDGLTGAFDVLSEKGVPIILVSSYPQGDEISGTRTLLTRPVPDRWTDAISQRSNRAWLIELETDLAARYEGVDVYDPYQALCDQRFCRTAVGGTEYYTDSNHLSRAGSLQLAPSLETLLGSSISRATG</sequence>
<dbReference type="AlphaFoldDB" id="A0A381ZKQ2"/>
<evidence type="ECO:0000313" key="4">
    <source>
        <dbReference type="EMBL" id="SVA89551.1"/>
    </source>
</evidence>
<feature type="transmembrane region" description="Helical" evidence="1">
    <location>
        <begin position="12"/>
        <end position="28"/>
    </location>
</feature>
<evidence type="ECO:0000256" key="1">
    <source>
        <dbReference type="SAM" id="Phobius"/>
    </source>
</evidence>
<gene>
    <name evidence="4" type="ORF">METZ01_LOCUS142405</name>
</gene>
<dbReference type="PANTHER" id="PTHR23028:SF53">
    <property type="entry name" value="ACYL_TRANSF_3 DOMAIN-CONTAINING PROTEIN"/>
    <property type="match status" value="1"/>
</dbReference>
<feature type="transmembrane region" description="Helical" evidence="1">
    <location>
        <begin position="324"/>
        <end position="341"/>
    </location>
</feature>
<feature type="transmembrane region" description="Helical" evidence="1">
    <location>
        <begin position="209"/>
        <end position="232"/>
    </location>
</feature>
<dbReference type="InterPro" id="IPR002656">
    <property type="entry name" value="Acyl_transf_3_dom"/>
</dbReference>
<feature type="transmembrane region" description="Helical" evidence="1">
    <location>
        <begin position="295"/>
        <end position="312"/>
    </location>
</feature>
<keyword evidence="1" id="KW-0472">Membrane</keyword>
<dbReference type="GO" id="GO:0016020">
    <property type="term" value="C:membrane"/>
    <property type="evidence" value="ECO:0007669"/>
    <property type="project" value="TreeGrafter"/>
</dbReference>
<accession>A0A381ZKQ2</accession>
<dbReference type="Pfam" id="PF01757">
    <property type="entry name" value="Acyl_transf_3"/>
    <property type="match status" value="1"/>
</dbReference>
<protein>
    <recommendedName>
        <fullName evidence="5">Acyltransferase 3 domain-containing protein</fullName>
    </recommendedName>
</protein>
<organism evidence="4">
    <name type="scientific">marine metagenome</name>
    <dbReference type="NCBI Taxonomy" id="408172"/>
    <lineage>
        <taxon>unclassified sequences</taxon>
        <taxon>metagenomes</taxon>
        <taxon>ecological metagenomes</taxon>
    </lineage>
</organism>
<dbReference type="GO" id="GO:0016747">
    <property type="term" value="F:acyltransferase activity, transferring groups other than amino-acyl groups"/>
    <property type="evidence" value="ECO:0007669"/>
    <property type="project" value="InterPro"/>
</dbReference>
<evidence type="ECO:0000259" key="2">
    <source>
        <dbReference type="Pfam" id="PF01757"/>
    </source>
</evidence>
<proteinExistence type="predicted"/>
<dbReference type="InterPro" id="IPR043968">
    <property type="entry name" value="SGNH"/>
</dbReference>
<keyword evidence="1" id="KW-0812">Transmembrane</keyword>
<feature type="transmembrane region" description="Helical" evidence="1">
    <location>
        <begin position="147"/>
        <end position="163"/>
    </location>
</feature>
<feature type="transmembrane region" description="Helical" evidence="1">
    <location>
        <begin position="175"/>
        <end position="197"/>
    </location>
</feature>
<evidence type="ECO:0008006" key="5">
    <source>
        <dbReference type="Google" id="ProtNLM"/>
    </source>
</evidence>
<name>A0A381ZKQ2_9ZZZZ</name>